<evidence type="ECO:0000256" key="4">
    <source>
        <dbReference type="ARBA" id="ARBA00023015"/>
    </source>
</evidence>
<evidence type="ECO:0000313" key="12">
    <source>
        <dbReference type="Proteomes" id="UP000305778"/>
    </source>
</evidence>
<feature type="domain" description="Response regulatory" evidence="9">
    <location>
        <begin position="14"/>
        <end position="128"/>
    </location>
</feature>
<dbReference type="Pfam" id="PF00486">
    <property type="entry name" value="Trans_reg_C"/>
    <property type="match status" value="1"/>
</dbReference>
<evidence type="ECO:0000259" key="9">
    <source>
        <dbReference type="PROSITE" id="PS50110"/>
    </source>
</evidence>
<comment type="subcellular location">
    <subcellularLocation>
        <location evidence="1">Cytoplasm</location>
    </subcellularLocation>
</comment>
<dbReference type="EMBL" id="SUMC01000031">
    <property type="protein sequence ID" value="TKA08414.1"/>
    <property type="molecule type" value="Genomic_DNA"/>
</dbReference>
<name>A0A4U0SFP6_9ACTN</name>
<dbReference type="PROSITE" id="PS51755">
    <property type="entry name" value="OMPR_PHOB"/>
    <property type="match status" value="1"/>
</dbReference>
<dbReference type="InterPro" id="IPR001789">
    <property type="entry name" value="Sig_transdc_resp-reg_receiver"/>
</dbReference>
<evidence type="ECO:0000256" key="8">
    <source>
        <dbReference type="PROSITE-ProRule" id="PRU01091"/>
    </source>
</evidence>
<dbReference type="InterPro" id="IPR016032">
    <property type="entry name" value="Sig_transdc_resp-reg_C-effctor"/>
</dbReference>
<dbReference type="PANTHER" id="PTHR48111">
    <property type="entry name" value="REGULATOR OF RPOS"/>
    <property type="match status" value="1"/>
</dbReference>
<dbReference type="OrthoDB" id="3820102at2"/>
<dbReference type="Pfam" id="PF00072">
    <property type="entry name" value="Response_reg"/>
    <property type="match status" value="1"/>
</dbReference>
<evidence type="ECO:0000259" key="10">
    <source>
        <dbReference type="PROSITE" id="PS51755"/>
    </source>
</evidence>
<dbReference type="FunFam" id="3.40.50.2300:FF:000001">
    <property type="entry name" value="DNA-binding response regulator PhoB"/>
    <property type="match status" value="1"/>
</dbReference>
<dbReference type="SMART" id="SM00862">
    <property type="entry name" value="Trans_reg_C"/>
    <property type="match status" value="1"/>
</dbReference>
<reference evidence="11 12" key="1">
    <citation type="submission" date="2019-04" db="EMBL/GenBank/DDBJ databases">
        <title>Streptomyces oryziradicis sp. nov., a novel actinomycete isolated from rhizosphere soil of rice (Oryza sativa L.).</title>
        <authorList>
            <person name="Li C."/>
        </authorList>
    </citation>
    <scope>NUCLEOTIDE SEQUENCE [LARGE SCALE GENOMIC DNA]</scope>
    <source>
        <strain evidence="11 12">NEAU-C40</strain>
    </source>
</reference>
<comment type="caution">
    <text evidence="11">The sequence shown here is derived from an EMBL/GenBank/DDBJ whole genome shotgun (WGS) entry which is preliminary data.</text>
</comment>
<dbReference type="PROSITE" id="PS50110">
    <property type="entry name" value="RESPONSE_REGULATORY"/>
    <property type="match status" value="1"/>
</dbReference>
<evidence type="ECO:0000256" key="5">
    <source>
        <dbReference type="ARBA" id="ARBA00023125"/>
    </source>
</evidence>
<dbReference type="Gene3D" id="1.10.10.10">
    <property type="entry name" value="Winged helix-like DNA-binding domain superfamily/Winged helix DNA-binding domain"/>
    <property type="match status" value="1"/>
</dbReference>
<protein>
    <submittedName>
        <fullName evidence="11">Response regulator transcription factor</fullName>
    </submittedName>
</protein>
<keyword evidence="6" id="KW-0804">Transcription</keyword>
<dbReference type="CDD" id="cd17627">
    <property type="entry name" value="REC_OmpR_PrrA-like"/>
    <property type="match status" value="1"/>
</dbReference>
<dbReference type="Gene3D" id="3.40.50.2300">
    <property type="match status" value="1"/>
</dbReference>
<dbReference type="PANTHER" id="PTHR48111:SF22">
    <property type="entry name" value="REGULATOR OF RPOS"/>
    <property type="match status" value="1"/>
</dbReference>
<dbReference type="RefSeq" id="WP_136726793.1">
    <property type="nucleotide sequence ID" value="NZ_SUMC01000031.1"/>
</dbReference>
<dbReference type="InterPro" id="IPR011006">
    <property type="entry name" value="CheY-like_superfamily"/>
</dbReference>
<dbReference type="Proteomes" id="UP000305778">
    <property type="component" value="Unassembled WGS sequence"/>
</dbReference>
<feature type="DNA-binding region" description="OmpR/PhoB-type" evidence="8">
    <location>
        <begin position="151"/>
        <end position="249"/>
    </location>
</feature>
<dbReference type="GO" id="GO:0000976">
    <property type="term" value="F:transcription cis-regulatory region binding"/>
    <property type="evidence" value="ECO:0007669"/>
    <property type="project" value="TreeGrafter"/>
</dbReference>
<evidence type="ECO:0000256" key="7">
    <source>
        <dbReference type="PROSITE-ProRule" id="PRU00169"/>
    </source>
</evidence>
<accession>A0A4U0SFP6</accession>
<keyword evidence="12" id="KW-1185">Reference proteome</keyword>
<evidence type="ECO:0000256" key="3">
    <source>
        <dbReference type="ARBA" id="ARBA00023012"/>
    </source>
</evidence>
<dbReference type="SUPFAM" id="SSF52172">
    <property type="entry name" value="CheY-like"/>
    <property type="match status" value="1"/>
</dbReference>
<dbReference type="InterPro" id="IPR036388">
    <property type="entry name" value="WH-like_DNA-bd_sf"/>
</dbReference>
<keyword evidence="4" id="KW-0805">Transcription regulation</keyword>
<keyword evidence="2 7" id="KW-0597">Phosphoprotein</keyword>
<dbReference type="GO" id="GO:0005829">
    <property type="term" value="C:cytosol"/>
    <property type="evidence" value="ECO:0007669"/>
    <property type="project" value="TreeGrafter"/>
</dbReference>
<evidence type="ECO:0000313" key="11">
    <source>
        <dbReference type="EMBL" id="TKA08414.1"/>
    </source>
</evidence>
<dbReference type="CDD" id="cd00383">
    <property type="entry name" value="trans_reg_C"/>
    <property type="match status" value="1"/>
</dbReference>
<dbReference type="AlphaFoldDB" id="A0A4U0SFP6"/>
<evidence type="ECO:0000256" key="6">
    <source>
        <dbReference type="ARBA" id="ARBA00023163"/>
    </source>
</evidence>
<dbReference type="SMART" id="SM00448">
    <property type="entry name" value="REC"/>
    <property type="match status" value="1"/>
</dbReference>
<dbReference type="Gene3D" id="6.10.250.690">
    <property type="match status" value="1"/>
</dbReference>
<evidence type="ECO:0000256" key="1">
    <source>
        <dbReference type="ARBA" id="ARBA00004496"/>
    </source>
</evidence>
<dbReference type="InterPro" id="IPR001867">
    <property type="entry name" value="OmpR/PhoB-type_DNA-bd"/>
</dbReference>
<keyword evidence="3" id="KW-0902">Two-component regulatory system</keyword>
<proteinExistence type="predicted"/>
<dbReference type="GO" id="GO:0006355">
    <property type="term" value="P:regulation of DNA-templated transcription"/>
    <property type="evidence" value="ECO:0007669"/>
    <property type="project" value="InterPro"/>
</dbReference>
<organism evidence="11 12">
    <name type="scientific">Actinacidiphila oryziradicis</name>
    <dbReference type="NCBI Taxonomy" id="2571141"/>
    <lineage>
        <taxon>Bacteria</taxon>
        <taxon>Bacillati</taxon>
        <taxon>Actinomycetota</taxon>
        <taxon>Actinomycetes</taxon>
        <taxon>Kitasatosporales</taxon>
        <taxon>Streptomycetaceae</taxon>
        <taxon>Actinacidiphila</taxon>
    </lineage>
</organism>
<keyword evidence="5 8" id="KW-0238">DNA-binding</keyword>
<dbReference type="GO" id="GO:0000156">
    <property type="term" value="F:phosphorelay response regulator activity"/>
    <property type="evidence" value="ECO:0007669"/>
    <property type="project" value="TreeGrafter"/>
</dbReference>
<gene>
    <name evidence="11" type="ORF">FCI23_28430</name>
</gene>
<dbReference type="GO" id="GO:0032993">
    <property type="term" value="C:protein-DNA complex"/>
    <property type="evidence" value="ECO:0007669"/>
    <property type="project" value="TreeGrafter"/>
</dbReference>
<sequence>MHATDSAQSENPARILIVDDEPAVREALARSLEFEGYLVDTATDGMDALEQLEHDHPDLILLDVMMPVLDGLAAARRIRAKGDTVPILMLTARDAIGDRIVGLDNGADDYLPKPFAGDELLARVRALLRRSALPAAVSTPRKGRHAAPTSTSRMEFEDVAMDLSTREVTRAGKRLDLTKTEYALLKLFMSHPRQVLSRAAILRDVWGFDFEPTSNTLDVYVMYLRRKTESGSLPRIIHTERGTGYVLRASKDYEVR</sequence>
<feature type="domain" description="OmpR/PhoB-type" evidence="10">
    <location>
        <begin position="151"/>
        <end position="249"/>
    </location>
</feature>
<feature type="modified residue" description="4-aspartylphosphate" evidence="7">
    <location>
        <position position="63"/>
    </location>
</feature>
<evidence type="ECO:0000256" key="2">
    <source>
        <dbReference type="ARBA" id="ARBA00022553"/>
    </source>
</evidence>
<dbReference type="SUPFAM" id="SSF46894">
    <property type="entry name" value="C-terminal effector domain of the bipartite response regulators"/>
    <property type="match status" value="1"/>
</dbReference>
<dbReference type="InterPro" id="IPR039420">
    <property type="entry name" value="WalR-like"/>
</dbReference>
<dbReference type="FunFam" id="1.10.10.10:FF:000005">
    <property type="entry name" value="Two-component system response regulator"/>
    <property type="match status" value="1"/>
</dbReference>